<dbReference type="Pfam" id="PF13460">
    <property type="entry name" value="NAD_binding_10"/>
    <property type="match status" value="1"/>
</dbReference>
<dbReference type="PANTHER" id="PTHR43355">
    <property type="entry name" value="FLAVIN REDUCTASE (NADPH)"/>
    <property type="match status" value="1"/>
</dbReference>
<organism evidence="2 3">
    <name type="scientific">Saccharothrix coeruleofusca</name>
    <dbReference type="NCBI Taxonomy" id="33919"/>
    <lineage>
        <taxon>Bacteria</taxon>
        <taxon>Bacillati</taxon>
        <taxon>Actinomycetota</taxon>
        <taxon>Actinomycetes</taxon>
        <taxon>Pseudonocardiales</taxon>
        <taxon>Pseudonocardiaceae</taxon>
        <taxon>Saccharothrix</taxon>
    </lineage>
</organism>
<dbReference type="AlphaFoldDB" id="A0A918AIP2"/>
<evidence type="ECO:0000313" key="2">
    <source>
        <dbReference type="EMBL" id="GGP34224.1"/>
    </source>
</evidence>
<comment type="caution">
    <text evidence="2">The sequence shown here is derived from an EMBL/GenBank/DDBJ whole genome shotgun (WGS) entry which is preliminary data.</text>
</comment>
<dbReference type="GO" id="GO:0016646">
    <property type="term" value="F:oxidoreductase activity, acting on the CH-NH group of donors, NAD or NADP as acceptor"/>
    <property type="evidence" value="ECO:0007669"/>
    <property type="project" value="TreeGrafter"/>
</dbReference>
<evidence type="ECO:0000313" key="3">
    <source>
        <dbReference type="Proteomes" id="UP000639606"/>
    </source>
</evidence>
<keyword evidence="3" id="KW-1185">Reference proteome</keyword>
<gene>
    <name evidence="2" type="ORF">GCM10010185_00940</name>
</gene>
<accession>A0A918AIP2</accession>
<reference evidence="2" key="1">
    <citation type="journal article" date="2014" name="Int. J. Syst. Evol. Microbiol.">
        <title>Complete genome sequence of Corynebacterium casei LMG S-19264T (=DSM 44701T), isolated from a smear-ripened cheese.</title>
        <authorList>
            <consortium name="US DOE Joint Genome Institute (JGI-PGF)"/>
            <person name="Walter F."/>
            <person name="Albersmeier A."/>
            <person name="Kalinowski J."/>
            <person name="Ruckert C."/>
        </authorList>
    </citation>
    <scope>NUCLEOTIDE SEQUENCE</scope>
    <source>
        <strain evidence="2">JCM 3313</strain>
    </source>
</reference>
<dbReference type="RefSeq" id="WP_189221023.1">
    <property type="nucleotide sequence ID" value="NZ_BMRG01000001.1"/>
</dbReference>
<evidence type="ECO:0000259" key="1">
    <source>
        <dbReference type="Pfam" id="PF13460"/>
    </source>
</evidence>
<sequence>MGRIVVFGAGGRAGRAVVDEARARGHEVTAVVRDPRRHPGVRGDVTDPRSVAELVAGHDAAVQAATPVTGPHQVAGDWDRAFFTKAADALLASGVPRLVAVGLFADLRAPGGGLVMDDPALFPPELRAFAQAHADGLARLRASATGVDWVVLTPPAELFTGERTGRYRLGGEEAGGAALSYSDLAVAVVDEAVRPRHHRERVAARGAR</sequence>
<dbReference type="EMBL" id="BMRG01000001">
    <property type="protein sequence ID" value="GGP34224.1"/>
    <property type="molecule type" value="Genomic_DNA"/>
</dbReference>
<reference evidence="2" key="2">
    <citation type="submission" date="2020-09" db="EMBL/GenBank/DDBJ databases">
        <authorList>
            <person name="Sun Q."/>
            <person name="Ohkuma M."/>
        </authorList>
    </citation>
    <scope>NUCLEOTIDE SEQUENCE</scope>
    <source>
        <strain evidence="2">JCM 3313</strain>
    </source>
</reference>
<dbReference type="InterPro" id="IPR036291">
    <property type="entry name" value="NAD(P)-bd_dom_sf"/>
</dbReference>
<dbReference type="PANTHER" id="PTHR43355:SF2">
    <property type="entry name" value="FLAVIN REDUCTASE (NADPH)"/>
    <property type="match status" value="1"/>
</dbReference>
<feature type="domain" description="NAD(P)-binding" evidence="1">
    <location>
        <begin position="8"/>
        <end position="190"/>
    </location>
</feature>
<name>A0A918AIP2_9PSEU</name>
<proteinExistence type="predicted"/>
<dbReference type="InterPro" id="IPR016040">
    <property type="entry name" value="NAD(P)-bd_dom"/>
</dbReference>
<dbReference type="Gene3D" id="3.40.50.720">
    <property type="entry name" value="NAD(P)-binding Rossmann-like Domain"/>
    <property type="match status" value="1"/>
</dbReference>
<dbReference type="SUPFAM" id="SSF51735">
    <property type="entry name" value="NAD(P)-binding Rossmann-fold domains"/>
    <property type="match status" value="1"/>
</dbReference>
<protein>
    <recommendedName>
        <fullName evidence="1">NAD(P)-binding domain-containing protein</fullName>
    </recommendedName>
</protein>
<dbReference type="Proteomes" id="UP000639606">
    <property type="component" value="Unassembled WGS sequence"/>
</dbReference>
<dbReference type="InterPro" id="IPR051606">
    <property type="entry name" value="Polyketide_Oxido-like"/>
</dbReference>